<dbReference type="SUPFAM" id="SSF54211">
    <property type="entry name" value="Ribosomal protein S5 domain 2-like"/>
    <property type="match status" value="2"/>
</dbReference>
<dbReference type="InterPro" id="IPR008269">
    <property type="entry name" value="Lon_proteolytic"/>
</dbReference>
<dbReference type="GO" id="GO:0004176">
    <property type="term" value="F:ATP-dependent peptidase activity"/>
    <property type="evidence" value="ECO:0007669"/>
    <property type="project" value="InterPro"/>
</dbReference>
<evidence type="ECO:0000313" key="4">
    <source>
        <dbReference type="WBParaSite" id="GPLIN_000396400"/>
    </source>
</evidence>
<dbReference type="GO" id="GO:0006508">
    <property type="term" value="P:proteolysis"/>
    <property type="evidence" value="ECO:0007669"/>
    <property type="project" value="InterPro"/>
</dbReference>
<organism evidence="3 4">
    <name type="scientific">Globodera pallida</name>
    <name type="common">Potato cyst nematode worm</name>
    <name type="synonym">Heterodera pallida</name>
    <dbReference type="NCBI Taxonomy" id="36090"/>
    <lineage>
        <taxon>Eukaryota</taxon>
        <taxon>Metazoa</taxon>
        <taxon>Ecdysozoa</taxon>
        <taxon>Nematoda</taxon>
        <taxon>Chromadorea</taxon>
        <taxon>Rhabditida</taxon>
        <taxon>Tylenchina</taxon>
        <taxon>Tylenchomorpha</taxon>
        <taxon>Tylenchoidea</taxon>
        <taxon>Heteroderidae</taxon>
        <taxon>Heteroderinae</taxon>
        <taxon>Globodera</taxon>
    </lineage>
</organism>
<evidence type="ECO:0000256" key="1">
    <source>
        <dbReference type="SAM" id="MobiDB-lite"/>
    </source>
</evidence>
<dbReference type="GO" id="GO:0030163">
    <property type="term" value="P:protein catabolic process"/>
    <property type="evidence" value="ECO:0007669"/>
    <property type="project" value="InterPro"/>
</dbReference>
<protein>
    <submittedName>
        <fullName evidence="4">Lon proteolytic domain-containing protein</fullName>
    </submittedName>
</protein>
<reference evidence="3" key="1">
    <citation type="submission" date="2014-05" db="EMBL/GenBank/DDBJ databases">
        <title>The genome and life-stage specific transcriptomes of Globodera pallida elucidate key aspects of plant parasitism by a cyst nematode.</title>
        <authorList>
            <person name="Cotton J.A."/>
            <person name="Lilley C.J."/>
            <person name="Jones L.M."/>
            <person name="Kikuchi T."/>
            <person name="Reid A.J."/>
            <person name="Thorpe P."/>
            <person name="Tsai I.J."/>
            <person name="Beasley H."/>
            <person name="Blok V."/>
            <person name="Cock P.J.A."/>
            <person name="Van den Akker S.E."/>
            <person name="Holroyd N."/>
            <person name="Hunt M."/>
            <person name="Mantelin S."/>
            <person name="Naghra H."/>
            <person name="Pain A."/>
            <person name="Palomares-Rius J.E."/>
            <person name="Zarowiecki M."/>
            <person name="Berriman M."/>
            <person name="Jones J.T."/>
            <person name="Urwin P.E."/>
        </authorList>
    </citation>
    <scope>NUCLEOTIDE SEQUENCE [LARGE SCALE GENOMIC DNA]</scope>
    <source>
        <strain evidence="3">Lindley</strain>
    </source>
</reference>
<feature type="domain" description="Lon proteolytic" evidence="2">
    <location>
        <begin position="61"/>
        <end position="142"/>
    </location>
</feature>
<keyword evidence="3" id="KW-1185">Reference proteome</keyword>
<sequence>MKFVLCIPPHDELFDGLSATAAAVVGILSVASGRRVLAKCTITGDVGESGRIRMVGAIAFIGMVSVATGRQVQATHAVTGNVGESGRLKKIGGLQAKTEAAIAAGKSDICMPFGNRQEWHQIDNLIRIEIRRHKAGTSDAVTRQQKSPRTKVEAGRPLWCRSQNKGRNGGDEKVTGRHAQRRL</sequence>
<feature type="region of interest" description="Disordered" evidence="1">
    <location>
        <begin position="135"/>
        <end position="183"/>
    </location>
</feature>
<dbReference type="GO" id="GO:0005524">
    <property type="term" value="F:ATP binding"/>
    <property type="evidence" value="ECO:0007669"/>
    <property type="project" value="InterPro"/>
</dbReference>
<evidence type="ECO:0000259" key="2">
    <source>
        <dbReference type="Pfam" id="PF05362"/>
    </source>
</evidence>
<dbReference type="Proteomes" id="UP000050741">
    <property type="component" value="Unassembled WGS sequence"/>
</dbReference>
<accession>A0A183BTM8</accession>
<dbReference type="InterPro" id="IPR020568">
    <property type="entry name" value="Ribosomal_Su5_D2-typ_SF"/>
</dbReference>
<dbReference type="WBParaSite" id="GPLIN_000396400">
    <property type="protein sequence ID" value="GPLIN_000396400"/>
    <property type="gene ID" value="GPLIN_000396400"/>
</dbReference>
<dbReference type="PANTHER" id="PTHR10046">
    <property type="entry name" value="ATP DEPENDENT LON PROTEASE FAMILY MEMBER"/>
    <property type="match status" value="1"/>
</dbReference>
<dbReference type="InterPro" id="IPR014721">
    <property type="entry name" value="Ribsml_uS5_D2-typ_fold_subgr"/>
</dbReference>
<dbReference type="GO" id="GO:0004252">
    <property type="term" value="F:serine-type endopeptidase activity"/>
    <property type="evidence" value="ECO:0007669"/>
    <property type="project" value="InterPro"/>
</dbReference>
<proteinExistence type="predicted"/>
<reference evidence="4" key="2">
    <citation type="submission" date="2016-06" db="UniProtKB">
        <authorList>
            <consortium name="WormBaseParasite"/>
        </authorList>
    </citation>
    <scope>IDENTIFICATION</scope>
</reference>
<dbReference type="InterPro" id="IPR027065">
    <property type="entry name" value="Lon_Prtase"/>
</dbReference>
<dbReference type="Gene3D" id="3.30.230.10">
    <property type="match status" value="2"/>
</dbReference>
<evidence type="ECO:0000313" key="3">
    <source>
        <dbReference type="Proteomes" id="UP000050741"/>
    </source>
</evidence>
<dbReference type="AlphaFoldDB" id="A0A183BTM8"/>
<name>A0A183BTM8_GLOPA</name>
<dbReference type="Pfam" id="PF05362">
    <property type="entry name" value="Lon_C"/>
    <property type="match status" value="1"/>
</dbReference>